<evidence type="ECO:0000313" key="3">
    <source>
        <dbReference type="Proteomes" id="UP000297910"/>
    </source>
</evidence>
<dbReference type="EMBL" id="PQXI01000032">
    <property type="protein sequence ID" value="TGO28124.1"/>
    <property type="molecule type" value="Genomic_DNA"/>
</dbReference>
<evidence type="ECO:0000313" key="2">
    <source>
        <dbReference type="EMBL" id="TGO28124.1"/>
    </source>
</evidence>
<dbReference type="InterPro" id="IPR024079">
    <property type="entry name" value="MetalloPept_cat_dom_sf"/>
</dbReference>
<evidence type="ECO:0008006" key="4">
    <source>
        <dbReference type="Google" id="ProtNLM"/>
    </source>
</evidence>
<organism evidence="2 3">
    <name type="scientific">Botrytis paeoniae</name>
    <dbReference type="NCBI Taxonomy" id="278948"/>
    <lineage>
        <taxon>Eukaryota</taxon>
        <taxon>Fungi</taxon>
        <taxon>Dikarya</taxon>
        <taxon>Ascomycota</taxon>
        <taxon>Pezizomycotina</taxon>
        <taxon>Leotiomycetes</taxon>
        <taxon>Helotiales</taxon>
        <taxon>Sclerotiniaceae</taxon>
        <taxon>Botrytis</taxon>
    </lineage>
</organism>
<keyword evidence="3" id="KW-1185">Reference proteome</keyword>
<accession>A0A4Z1FTJ3</accession>
<comment type="caution">
    <text evidence="2">The sequence shown here is derived from an EMBL/GenBank/DDBJ whole genome shotgun (WGS) entry which is preliminary data.</text>
</comment>
<keyword evidence="1" id="KW-0732">Signal</keyword>
<gene>
    <name evidence="2" type="ORF">BPAE_0032g00670</name>
</gene>
<protein>
    <recommendedName>
        <fullName evidence="4">Lysine-specific metallo-endopeptidase domain-containing protein</fullName>
    </recommendedName>
</protein>
<dbReference type="Gene3D" id="3.40.390.10">
    <property type="entry name" value="Collagenase (Catalytic Domain)"/>
    <property type="match status" value="1"/>
</dbReference>
<dbReference type="GO" id="GO:0008237">
    <property type="term" value="F:metallopeptidase activity"/>
    <property type="evidence" value="ECO:0007669"/>
    <property type="project" value="InterPro"/>
</dbReference>
<proteinExistence type="predicted"/>
<name>A0A4Z1FTJ3_9HELO</name>
<reference evidence="2 3" key="1">
    <citation type="submission" date="2017-12" db="EMBL/GenBank/DDBJ databases">
        <title>Comparative genomics of Botrytis spp.</title>
        <authorList>
            <person name="Valero-Jimenez C.A."/>
            <person name="Tapia P."/>
            <person name="Veloso J."/>
            <person name="Silva-Moreno E."/>
            <person name="Staats M."/>
            <person name="Valdes J.H."/>
            <person name="Van Kan J.A.L."/>
        </authorList>
    </citation>
    <scope>NUCLEOTIDE SEQUENCE [LARGE SCALE GENOMIC DNA]</scope>
    <source>
        <strain evidence="2 3">Bp0003</strain>
    </source>
</reference>
<dbReference type="AlphaFoldDB" id="A0A4Z1FTJ3"/>
<feature type="chain" id="PRO_5021419584" description="Lysine-specific metallo-endopeptidase domain-containing protein" evidence="1">
    <location>
        <begin position="19"/>
        <end position="359"/>
    </location>
</feature>
<sequence>MKFSTYLIVPALLGLCNAATLDSLFNTKTTGAGGLGANKAIIQNWLDDTALLVDAALGGINAYQTDENMRNNLFAYFGIRPTKSGKVHGSDNGKLTTVANTLQGVQRFLNRQNARFTVEGDGTGKPWLFYDSTWQEETELIYDPTGKPVPDPKDATKQANFRTFAGSVDVSTNSLIKDMQLGTSPNWAKYAYYSSDLHDYVIETKANRYPGSPHSWCRGRSLSPKELRFGLTNTNLYRDVVTLCPDAFSTDSEPYETIATAMASTQAKTAGADLDDASPRSLTLFHELIHLTFGQGADDTPDSAKLSAAKPTECLAQTVNKQSSQSLVNPDSYVFFAWSYYLTKNGNPSCKWHSGFAQA</sequence>
<evidence type="ECO:0000256" key="1">
    <source>
        <dbReference type="SAM" id="SignalP"/>
    </source>
</evidence>
<dbReference type="Proteomes" id="UP000297910">
    <property type="component" value="Unassembled WGS sequence"/>
</dbReference>
<feature type="signal peptide" evidence="1">
    <location>
        <begin position="1"/>
        <end position="18"/>
    </location>
</feature>